<accession>A0A8J5VQG2</accession>
<dbReference type="EMBL" id="JAAALK010000283">
    <property type="protein sequence ID" value="KAG8076455.1"/>
    <property type="molecule type" value="Genomic_DNA"/>
</dbReference>
<sequence>MRHPRKCAARTAPDAPVRSAARAAVAPTPGTFASTPYAPHVVVPAPATSNHSALSIYSAAVPSPLRAARRRPYRRAHKRPPRLASVHPHTPRTFLSTLEHSPEPSELALAGNPPEPNSIATVRPQILLIPFSIPWDVNPDVITDPWRTLSRSQFRRNSPSPEIPNFATVRRAPTKVPPFSN</sequence>
<organism evidence="2 3">
    <name type="scientific">Zizania palustris</name>
    <name type="common">Northern wild rice</name>
    <dbReference type="NCBI Taxonomy" id="103762"/>
    <lineage>
        <taxon>Eukaryota</taxon>
        <taxon>Viridiplantae</taxon>
        <taxon>Streptophyta</taxon>
        <taxon>Embryophyta</taxon>
        <taxon>Tracheophyta</taxon>
        <taxon>Spermatophyta</taxon>
        <taxon>Magnoliopsida</taxon>
        <taxon>Liliopsida</taxon>
        <taxon>Poales</taxon>
        <taxon>Poaceae</taxon>
        <taxon>BOP clade</taxon>
        <taxon>Oryzoideae</taxon>
        <taxon>Oryzeae</taxon>
        <taxon>Zizaniinae</taxon>
        <taxon>Zizania</taxon>
    </lineage>
</organism>
<evidence type="ECO:0000256" key="1">
    <source>
        <dbReference type="SAM" id="MobiDB-lite"/>
    </source>
</evidence>
<feature type="region of interest" description="Disordered" evidence="1">
    <location>
        <begin position="67"/>
        <end position="116"/>
    </location>
</feature>
<reference evidence="2" key="2">
    <citation type="submission" date="2021-02" db="EMBL/GenBank/DDBJ databases">
        <authorList>
            <person name="Kimball J.A."/>
            <person name="Haas M.W."/>
            <person name="Macchietto M."/>
            <person name="Kono T."/>
            <person name="Duquette J."/>
            <person name="Shao M."/>
        </authorList>
    </citation>
    <scope>NUCLEOTIDE SEQUENCE</scope>
    <source>
        <tissue evidence="2">Fresh leaf tissue</tissue>
    </source>
</reference>
<feature type="region of interest" description="Disordered" evidence="1">
    <location>
        <begin position="1"/>
        <end position="37"/>
    </location>
</feature>
<proteinExistence type="predicted"/>
<reference evidence="2" key="1">
    <citation type="journal article" date="2021" name="bioRxiv">
        <title>Whole Genome Assembly and Annotation of Northern Wild Rice, Zizania palustris L., Supports a Whole Genome Duplication in the Zizania Genus.</title>
        <authorList>
            <person name="Haas M."/>
            <person name="Kono T."/>
            <person name="Macchietto M."/>
            <person name="Millas R."/>
            <person name="McGilp L."/>
            <person name="Shao M."/>
            <person name="Duquette J."/>
            <person name="Hirsch C.N."/>
            <person name="Kimball J."/>
        </authorList>
    </citation>
    <scope>NUCLEOTIDE SEQUENCE</scope>
    <source>
        <tissue evidence="2">Fresh leaf tissue</tissue>
    </source>
</reference>
<evidence type="ECO:0000313" key="3">
    <source>
        <dbReference type="Proteomes" id="UP000729402"/>
    </source>
</evidence>
<keyword evidence="3" id="KW-1185">Reference proteome</keyword>
<dbReference type="AlphaFoldDB" id="A0A8J5VQG2"/>
<feature type="compositionally biased region" description="Low complexity" evidence="1">
    <location>
        <begin position="12"/>
        <end position="29"/>
    </location>
</feature>
<dbReference type="Proteomes" id="UP000729402">
    <property type="component" value="Unassembled WGS sequence"/>
</dbReference>
<feature type="compositionally biased region" description="Basic residues" evidence="1">
    <location>
        <begin position="67"/>
        <end position="81"/>
    </location>
</feature>
<comment type="caution">
    <text evidence="2">The sequence shown here is derived from an EMBL/GenBank/DDBJ whole genome shotgun (WGS) entry which is preliminary data.</text>
</comment>
<evidence type="ECO:0000313" key="2">
    <source>
        <dbReference type="EMBL" id="KAG8076455.1"/>
    </source>
</evidence>
<gene>
    <name evidence="2" type="ORF">GUJ93_ZPchr0006g44505</name>
</gene>
<protein>
    <submittedName>
        <fullName evidence="2">Uncharacterized protein</fullName>
    </submittedName>
</protein>
<name>A0A8J5VQG2_ZIZPA</name>